<evidence type="ECO:0000256" key="1">
    <source>
        <dbReference type="SAM" id="MobiDB-lite"/>
    </source>
</evidence>
<feature type="region of interest" description="Disordered" evidence="1">
    <location>
        <begin position="1"/>
        <end position="36"/>
    </location>
</feature>
<evidence type="ECO:0000313" key="2">
    <source>
        <dbReference type="EMBL" id="RFU36284.1"/>
    </source>
</evidence>
<dbReference type="InterPro" id="IPR021858">
    <property type="entry name" value="Fun_TF"/>
</dbReference>
<proteinExistence type="predicted"/>
<dbReference type="PANTHER" id="PTHR37540:SF5">
    <property type="entry name" value="TRANSCRIPTION FACTOR DOMAIN-CONTAINING PROTEIN"/>
    <property type="match status" value="1"/>
</dbReference>
<dbReference type="OMA" id="CLYHSSE"/>
<feature type="non-terminal residue" evidence="2">
    <location>
        <position position="1"/>
    </location>
</feature>
<evidence type="ECO:0000313" key="3">
    <source>
        <dbReference type="Proteomes" id="UP000258309"/>
    </source>
</evidence>
<protein>
    <recommendedName>
        <fullName evidence="4">Transcription factor domain-containing protein</fullName>
    </recommendedName>
</protein>
<evidence type="ECO:0008006" key="4">
    <source>
        <dbReference type="Google" id="ProtNLM"/>
    </source>
</evidence>
<accession>A0A3E2HSE3</accession>
<dbReference type="Pfam" id="PF11951">
    <property type="entry name" value="Fungal_trans_2"/>
    <property type="match status" value="1"/>
</dbReference>
<dbReference type="PANTHER" id="PTHR37540">
    <property type="entry name" value="TRANSCRIPTION FACTOR (ACR-2), PUTATIVE-RELATED-RELATED"/>
    <property type="match status" value="1"/>
</dbReference>
<feature type="compositionally biased region" description="Basic and acidic residues" evidence="1">
    <location>
        <begin position="1"/>
        <end position="12"/>
    </location>
</feature>
<reference evidence="2 3" key="1">
    <citation type="submission" date="2018-05" db="EMBL/GenBank/DDBJ databases">
        <title>Draft genome sequence of Scytalidium lignicola DSM 105466, a ubiquitous saprotrophic fungus.</title>
        <authorList>
            <person name="Buettner E."/>
            <person name="Gebauer A.M."/>
            <person name="Hofrichter M."/>
            <person name="Liers C."/>
            <person name="Kellner H."/>
        </authorList>
    </citation>
    <scope>NUCLEOTIDE SEQUENCE [LARGE SCALE GENOMIC DNA]</scope>
    <source>
        <strain evidence="2 3">DSM 105466</strain>
    </source>
</reference>
<feature type="non-terminal residue" evidence="2">
    <location>
        <position position="519"/>
    </location>
</feature>
<organism evidence="2 3">
    <name type="scientific">Scytalidium lignicola</name>
    <name type="common">Hyphomycete</name>
    <dbReference type="NCBI Taxonomy" id="5539"/>
    <lineage>
        <taxon>Eukaryota</taxon>
        <taxon>Fungi</taxon>
        <taxon>Dikarya</taxon>
        <taxon>Ascomycota</taxon>
        <taxon>Pezizomycotina</taxon>
        <taxon>Leotiomycetes</taxon>
        <taxon>Leotiomycetes incertae sedis</taxon>
        <taxon>Scytalidium</taxon>
    </lineage>
</organism>
<name>A0A3E2HSE3_SCYLI</name>
<dbReference type="STRING" id="5539.A0A3E2HSE3"/>
<dbReference type="EMBL" id="NCSJ02000001">
    <property type="protein sequence ID" value="RFU36284.1"/>
    <property type="molecule type" value="Genomic_DNA"/>
</dbReference>
<gene>
    <name evidence="2" type="ORF">B7463_g31</name>
</gene>
<dbReference type="AlphaFoldDB" id="A0A3E2HSE3"/>
<keyword evidence="3" id="KW-1185">Reference proteome</keyword>
<sequence>MNEKDDSGDGSRSRSQSESVTISPPRAISSHQVPHQRQHGFQFVNLEGAPRRDAAARKLVKSHVARHMLLKQRERTPGECASKGRRIHKVEGEEMDEEIIPEQPIWPPTDIYTIDLGSDQIDPFGPMPIPNRPYIQDLVRHFGSIFALSLSPLGGKIPMVAELYPVAMTDPMLFHALLSVTAAHQSCLVGRKEPSTKAIKHRGHAIHMLNGTLRSQDLNLDDVMIATVLLLAVHDVFFGDIIAIESHLQGLELMIRIRGGVRTLGMEGALTDLLYWIDHACAFLTGSRPHFPLIAPGSILEKERFRLDYSLPPAVPIHHTGFGCLAAEGVISLEFGRLLEMVIFLTNRLKDGMATSVHNREPCRFHDTRAHIDEILHAAKDYDLSRSGEADIQECIRLAASIYSNMCFRDIPPASAIHSHLVDQLKLALVRSKLSSTWAGYRDVLIWVLFMGGAVTTDQDSRLWILGLLKPICDQLGLADWGHVRESLRNFLWVDEFCEGPCKNLWMQMVHPLPLDPLS</sequence>
<dbReference type="OrthoDB" id="3506997at2759"/>
<comment type="caution">
    <text evidence="2">The sequence shown here is derived from an EMBL/GenBank/DDBJ whole genome shotgun (WGS) entry which is preliminary data.</text>
</comment>
<dbReference type="Proteomes" id="UP000258309">
    <property type="component" value="Unassembled WGS sequence"/>
</dbReference>